<dbReference type="Proteomes" id="UP000017836">
    <property type="component" value="Unassembled WGS sequence"/>
</dbReference>
<protein>
    <recommendedName>
        <fullName evidence="7">CASP-like protein</fullName>
    </recommendedName>
</protein>
<dbReference type="Gramene" id="ERN16882">
    <property type="protein sequence ID" value="ERN16882"/>
    <property type="gene ID" value="AMTR_s00057p00158850"/>
</dbReference>
<evidence type="ECO:0000313" key="9">
    <source>
        <dbReference type="EMBL" id="ERN16882.1"/>
    </source>
</evidence>
<evidence type="ECO:0000259" key="8">
    <source>
        <dbReference type="Pfam" id="PF04535"/>
    </source>
</evidence>
<dbReference type="EMBL" id="KI392405">
    <property type="protein sequence ID" value="ERN16882.1"/>
    <property type="molecule type" value="Genomic_DNA"/>
</dbReference>
<evidence type="ECO:0000256" key="7">
    <source>
        <dbReference type="RuleBase" id="RU361233"/>
    </source>
</evidence>
<keyword evidence="5 7" id="KW-1133">Transmembrane helix</keyword>
<dbReference type="AlphaFoldDB" id="U5D625"/>
<comment type="subcellular location">
    <subcellularLocation>
        <location evidence="1 7">Cell membrane</location>
        <topology evidence="1 7">Multi-pass membrane protein</topology>
    </subcellularLocation>
</comment>
<keyword evidence="10" id="KW-1185">Reference proteome</keyword>
<keyword evidence="6 7" id="KW-0472">Membrane</keyword>
<feature type="transmembrane region" description="Helical" evidence="7">
    <location>
        <begin position="29"/>
        <end position="50"/>
    </location>
</feature>
<evidence type="ECO:0000256" key="5">
    <source>
        <dbReference type="ARBA" id="ARBA00022989"/>
    </source>
</evidence>
<organism evidence="9 10">
    <name type="scientific">Amborella trichopoda</name>
    <dbReference type="NCBI Taxonomy" id="13333"/>
    <lineage>
        <taxon>Eukaryota</taxon>
        <taxon>Viridiplantae</taxon>
        <taxon>Streptophyta</taxon>
        <taxon>Embryophyta</taxon>
        <taxon>Tracheophyta</taxon>
        <taxon>Spermatophyta</taxon>
        <taxon>Magnoliopsida</taxon>
        <taxon>Amborellales</taxon>
        <taxon>Amborellaceae</taxon>
        <taxon>Amborella</taxon>
    </lineage>
</organism>
<comment type="caution">
    <text evidence="7">Lacks conserved residue(s) required for the propagation of feature annotation.</text>
</comment>
<dbReference type="Pfam" id="PF04535">
    <property type="entry name" value="CASP_dom"/>
    <property type="match status" value="1"/>
</dbReference>
<evidence type="ECO:0000313" key="10">
    <source>
        <dbReference type="Proteomes" id="UP000017836"/>
    </source>
</evidence>
<dbReference type="GO" id="GO:0005886">
    <property type="term" value="C:plasma membrane"/>
    <property type="evidence" value="ECO:0007669"/>
    <property type="project" value="UniProtKB-SubCell"/>
</dbReference>
<reference evidence="10" key="1">
    <citation type="journal article" date="2013" name="Science">
        <title>The Amborella genome and the evolution of flowering plants.</title>
        <authorList>
            <consortium name="Amborella Genome Project"/>
        </authorList>
    </citation>
    <scope>NUCLEOTIDE SEQUENCE [LARGE SCALE GENOMIC DNA]</scope>
</reference>
<sequence length="86" mass="9040">MACHVKQNVSEGMEIAGKVGGKPLPPKCLVWASFFLRTLAAVLTLVAAAVMGTARETKSVPFTLIPGAPPLIVSVPAKYHYSSAFV</sequence>
<name>U5D625_AMBTC</name>
<dbReference type="HOGENOM" id="CLU_2500940_0_0_1"/>
<gene>
    <name evidence="9" type="ORF">AMTR_s00057p00158850</name>
</gene>
<evidence type="ECO:0000256" key="4">
    <source>
        <dbReference type="ARBA" id="ARBA00022692"/>
    </source>
</evidence>
<evidence type="ECO:0000256" key="1">
    <source>
        <dbReference type="ARBA" id="ARBA00004651"/>
    </source>
</evidence>
<keyword evidence="4 7" id="KW-0812">Transmembrane</keyword>
<comment type="similarity">
    <text evidence="2 7">Belongs to the Casparian strip membrane proteins (CASP) family.</text>
</comment>
<accession>U5D625</accession>
<evidence type="ECO:0000256" key="3">
    <source>
        <dbReference type="ARBA" id="ARBA00022475"/>
    </source>
</evidence>
<evidence type="ECO:0000256" key="6">
    <source>
        <dbReference type="ARBA" id="ARBA00023136"/>
    </source>
</evidence>
<proteinExistence type="inferred from homology"/>
<dbReference type="InterPro" id="IPR006702">
    <property type="entry name" value="CASP_dom"/>
</dbReference>
<comment type="subunit">
    <text evidence="7">Homodimer and heterodimers.</text>
</comment>
<dbReference type="STRING" id="13333.U5D625"/>
<evidence type="ECO:0000256" key="2">
    <source>
        <dbReference type="ARBA" id="ARBA00007651"/>
    </source>
</evidence>
<keyword evidence="3 7" id="KW-1003">Cell membrane</keyword>
<feature type="domain" description="Casparian strip membrane protein" evidence="8">
    <location>
        <begin position="30"/>
        <end position="86"/>
    </location>
</feature>